<reference evidence="2 3" key="1">
    <citation type="submission" date="2023-06" db="EMBL/GenBank/DDBJ databases">
        <authorList>
            <person name="Oyuntsetseg B."/>
            <person name="Kim S.B."/>
        </authorList>
    </citation>
    <scope>NUCLEOTIDE SEQUENCE [LARGE SCALE GENOMIC DNA]</scope>
    <source>
        <strain evidence="2 3">2-15</strain>
    </source>
</reference>
<accession>A0A9Y2ID11</accession>
<dbReference type="AlphaFoldDB" id="A0A9Y2ID11"/>
<gene>
    <name evidence="2" type="ORF">QRX50_32905</name>
</gene>
<proteinExistence type="predicted"/>
<dbReference type="Proteomes" id="UP001236014">
    <property type="component" value="Chromosome"/>
</dbReference>
<keyword evidence="3" id="KW-1185">Reference proteome</keyword>
<name>A0A9Y2ID11_9PSEU</name>
<dbReference type="Pfam" id="PF11706">
    <property type="entry name" value="zf-CGNR"/>
    <property type="match status" value="1"/>
</dbReference>
<evidence type="ECO:0000313" key="3">
    <source>
        <dbReference type="Proteomes" id="UP001236014"/>
    </source>
</evidence>
<dbReference type="InterPro" id="IPR010852">
    <property type="entry name" value="ABATE"/>
</dbReference>
<dbReference type="PANTHER" id="PTHR35525:SF3">
    <property type="entry name" value="BLL6575 PROTEIN"/>
    <property type="match status" value="1"/>
</dbReference>
<evidence type="ECO:0000259" key="1">
    <source>
        <dbReference type="Pfam" id="PF11706"/>
    </source>
</evidence>
<dbReference type="SUPFAM" id="SSF160904">
    <property type="entry name" value="Jann2411-like"/>
    <property type="match status" value="1"/>
</dbReference>
<dbReference type="InterPro" id="IPR023286">
    <property type="entry name" value="ABATE_dom_sf"/>
</dbReference>
<dbReference type="Gene3D" id="1.10.3300.10">
    <property type="entry name" value="Jann2411-like domain"/>
    <property type="match status" value="1"/>
</dbReference>
<sequence length="174" mass="18455">MHFNPYGGSGAQVAAALATLVQDDSVSADDVLDTCRAHGMTLTGLTDDEGARILGWGRRLREVFAAGNGDQVELVNRLLATAAVRPHISGHDGKPPHLHYASEDAGAVERVQAHSAGGLAHLVCEAPDRFGLCAREGCGIAFVDTSRNGRRRFCSTRCGTRVNVADHRARQLSA</sequence>
<evidence type="ECO:0000313" key="2">
    <source>
        <dbReference type="EMBL" id="WIX76248.1"/>
    </source>
</evidence>
<protein>
    <submittedName>
        <fullName evidence="2">CGNR zinc finger domain-containing protein</fullName>
    </submittedName>
</protein>
<dbReference type="PANTHER" id="PTHR35525">
    <property type="entry name" value="BLL6575 PROTEIN"/>
    <property type="match status" value="1"/>
</dbReference>
<dbReference type="EMBL" id="CP127294">
    <property type="protein sequence ID" value="WIX76248.1"/>
    <property type="molecule type" value="Genomic_DNA"/>
</dbReference>
<dbReference type="KEGG" id="acab:QRX50_32905"/>
<dbReference type="InterPro" id="IPR021005">
    <property type="entry name" value="Znf_CGNR"/>
</dbReference>
<feature type="domain" description="Zinc finger CGNR" evidence="1">
    <location>
        <begin position="129"/>
        <end position="171"/>
    </location>
</feature>
<dbReference type="RefSeq" id="WP_285966998.1">
    <property type="nucleotide sequence ID" value="NZ_CP127294.1"/>
</dbReference>
<organism evidence="2 3">
    <name type="scientific">Amycolatopsis carbonis</name>
    <dbReference type="NCBI Taxonomy" id="715471"/>
    <lineage>
        <taxon>Bacteria</taxon>
        <taxon>Bacillati</taxon>
        <taxon>Actinomycetota</taxon>
        <taxon>Actinomycetes</taxon>
        <taxon>Pseudonocardiales</taxon>
        <taxon>Pseudonocardiaceae</taxon>
        <taxon>Amycolatopsis</taxon>
    </lineage>
</organism>